<dbReference type="EMBL" id="OMOJ01000006">
    <property type="protein sequence ID" value="SPF81074.1"/>
    <property type="molecule type" value="Genomic_DNA"/>
</dbReference>
<reference evidence="4" key="1">
    <citation type="submission" date="2018-03" db="EMBL/GenBank/DDBJ databases">
        <authorList>
            <person name="Rodrigo-Torres L."/>
            <person name="Arahal R. D."/>
            <person name="Lucena T."/>
        </authorList>
    </citation>
    <scope>NUCLEOTIDE SEQUENCE [LARGE SCALE GENOMIC DNA]</scope>
    <source>
        <strain evidence="4">CECT 8871</strain>
    </source>
</reference>
<dbReference type="RefSeq" id="WP_108886924.1">
    <property type="nucleotide sequence ID" value="NZ_OMOJ01000006.1"/>
</dbReference>
<feature type="chain" id="PRO_5015311224" evidence="2">
    <location>
        <begin position="20"/>
        <end position="239"/>
    </location>
</feature>
<evidence type="ECO:0000256" key="2">
    <source>
        <dbReference type="SAM" id="SignalP"/>
    </source>
</evidence>
<organism evidence="3 4">
    <name type="scientific">Pseudoprimorskyibacter insulae</name>
    <dbReference type="NCBI Taxonomy" id="1695997"/>
    <lineage>
        <taxon>Bacteria</taxon>
        <taxon>Pseudomonadati</taxon>
        <taxon>Pseudomonadota</taxon>
        <taxon>Alphaproteobacteria</taxon>
        <taxon>Rhodobacterales</taxon>
        <taxon>Paracoccaceae</taxon>
        <taxon>Pseudoprimorskyibacter</taxon>
    </lineage>
</organism>
<gene>
    <name evidence="3" type="ORF">PRI8871_02891</name>
</gene>
<feature type="transmembrane region" description="Helical" evidence="1">
    <location>
        <begin position="183"/>
        <end position="207"/>
    </location>
</feature>
<feature type="signal peptide" evidence="2">
    <location>
        <begin position="1"/>
        <end position="19"/>
    </location>
</feature>
<evidence type="ECO:0000313" key="4">
    <source>
        <dbReference type="Proteomes" id="UP000244904"/>
    </source>
</evidence>
<dbReference type="AlphaFoldDB" id="A0A2R8AYZ3"/>
<evidence type="ECO:0000313" key="3">
    <source>
        <dbReference type="EMBL" id="SPF81074.1"/>
    </source>
</evidence>
<keyword evidence="4" id="KW-1185">Reference proteome</keyword>
<dbReference type="Proteomes" id="UP000244904">
    <property type="component" value="Unassembled WGS sequence"/>
</dbReference>
<protein>
    <submittedName>
        <fullName evidence="3">Uncharacterized protein</fullName>
    </submittedName>
</protein>
<accession>A0A2R8AYZ3</accession>
<keyword evidence="1" id="KW-1133">Transmembrane helix</keyword>
<keyword evidence="2" id="KW-0732">Signal</keyword>
<sequence>MLRALLVWLALLAPSAALANSPYLSDPFDCQIDGDRHMAFLLGDGLFGPDPKAAVILSPEGRLLGYLQVGLLSYPMLGPDCAVYDADAKAVFVWEEDSAFDGPLMTGTSKEALAARWTYDPARQDAAPAFGFARAADQPGFAAILAAEVAQITQVVAFILCFSTLASACLVLVPGLPWRRRPWASTIGAAILVGVGGGAGLLVFVAYGLSGLSAALTVICIGAGAILGLGALALKRAAV</sequence>
<feature type="transmembrane region" description="Helical" evidence="1">
    <location>
        <begin position="155"/>
        <end position="176"/>
    </location>
</feature>
<feature type="transmembrane region" description="Helical" evidence="1">
    <location>
        <begin position="213"/>
        <end position="234"/>
    </location>
</feature>
<keyword evidence="1" id="KW-0472">Membrane</keyword>
<name>A0A2R8AYZ3_9RHOB</name>
<evidence type="ECO:0000256" key="1">
    <source>
        <dbReference type="SAM" id="Phobius"/>
    </source>
</evidence>
<keyword evidence="1" id="KW-0812">Transmembrane</keyword>
<proteinExistence type="predicted"/>